<dbReference type="InterPro" id="IPR010177">
    <property type="entry name" value="Paired_CXXCH_1"/>
</dbReference>
<dbReference type="PANTHER" id="PTHR35038">
    <property type="entry name" value="DISSIMILATORY SULFITE REDUCTASE SIRA"/>
    <property type="match status" value="1"/>
</dbReference>
<dbReference type="InterPro" id="IPR019734">
    <property type="entry name" value="TPR_rpt"/>
</dbReference>
<dbReference type="AlphaFoldDB" id="A0A7X3LSD8"/>
<evidence type="ECO:0000313" key="5">
    <source>
        <dbReference type="EMBL" id="MXN64223.1"/>
    </source>
</evidence>
<name>A0A7X3LSD8_9HYPH</name>
<dbReference type="EMBL" id="WUMV01000002">
    <property type="protein sequence ID" value="MXN64223.1"/>
    <property type="molecule type" value="Genomic_DNA"/>
</dbReference>
<reference evidence="5 6" key="1">
    <citation type="submission" date="2019-12" db="EMBL/GenBank/DDBJ databases">
        <authorList>
            <person name="Li M."/>
        </authorList>
    </citation>
    <scope>NUCLEOTIDE SEQUENCE [LARGE SCALE GENOMIC DNA]</scope>
    <source>
        <strain evidence="5 6">GBMRC 2046</strain>
    </source>
</reference>
<evidence type="ECO:0000256" key="2">
    <source>
        <dbReference type="SAM" id="SignalP"/>
    </source>
</evidence>
<dbReference type="Proteomes" id="UP000433101">
    <property type="component" value="Unassembled WGS sequence"/>
</dbReference>
<feature type="signal peptide" evidence="2">
    <location>
        <begin position="1"/>
        <end position="28"/>
    </location>
</feature>
<accession>A0A7X3LSD8</accession>
<organism evidence="5 6">
    <name type="scientific">Stappia sediminis</name>
    <dbReference type="NCBI Taxonomy" id="2692190"/>
    <lineage>
        <taxon>Bacteria</taxon>
        <taxon>Pseudomonadati</taxon>
        <taxon>Pseudomonadota</taxon>
        <taxon>Alphaproteobacteria</taxon>
        <taxon>Hyphomicrobiales</taxon>
        <taxon>Stappiaceae</taxon>
        <taxon>Stappia</taxon>
    </lineage>
</organism>
<dbReference type="InterPro" id="IPR051829">
    <property type="entry name" value="Multiheme_Cytochr_ET"/>
</dbReference>
<dbReference type="InterPro" id="IPR023155">
    <property type="entry name" value="Cyt_c-552/4"/>
</dbReference>
<dbReference type="InterPro" id="IPR011989">
    <property type="entry name" value="ARM-like"/>
</dbReference>
<dbReference type="Gene3D" id="1.25.10.10">
    <property type="entry name" value="Leucine-rich Repeat Variant"/>
    <property type="match status" value="1"/>
</dbReference>
<dbReference type="Gene3D" id="1.10.1130.10">
    <property type="entry name" value="Flavocytochrome C3, Chain A"/>
    <property type="match status" value="2"/>
</dbReference>
<dbReference type="Gene3D" id="1.25.40.10">
    <property type="entry name" value="Tetratricopeptide repeat domain"/>
    <property type="match status" value="1"/>
</dbReference>
<keyword evidence="1 2" id="KW-0732">Signal</keyword>
<feature type="domain" description="Doubled CXXCH motif" evidence="3">
    <location>
        <begin position="317"/>
        <end position="347"/>
    </location>
</feature>
<proteinExistence type="predicted"/>
<evidence type="ECO:0000256" key="1">
    <source>
        <dbReference type="ARBA" id="ARBA00022729"/>
    </source>
</evidence>
<protein>
    <submittedName>
        <fullName evidence="5">Tetratricopeptide repeat protein</fullName>
    </submittedName>
</protein>
<dbReference type="InterPro" id="IPR036280">
    <property type="entry name" value="Multihaem_cyt_sf"/>
</dbReference>
<keyword evidence="6" id="KW-1185">Reference proteome</keyword>
<comment type="caution">
    <text evidence="5">The sequence shown here is derived from an EMBL/GenBank/DDBJ whole genome shotgun (WGS) entry which is preliminary data.</text>
</comment>
<dbReference type="SUPFAM" id="SSF48452">
    <property type="entry name" value="TPR-like"/>
    <property type="match status" value="1"/>
</dbReference>
<evidence type="ECO:0000259" key="4">
    <source>
        <dbReference type="Pfam" id="PF13435"/>
    </source>
</evidence>
<dbReference type="Pfam" id="PF13435">
    <property type="entry name" value="Cytochrome_C554"/>
    <property type="match status" value="1"/>
</dbReference>
<dbReference type="Pfam" id="PF09699">
    <property type="entry name" value="Paired_CXXCH_1"/>
    <property type="match status" value="1"/>
</dbReference>
<dbReference type="Pfam" id="PF14559">
    <property type="entry name" value="TPR_19"/>
    <property type="match status" value="1"/>
</dbReference>
<sequence length="684" mass="75841">MFFLNPLSFLLSALFVCLCLFEAPPALAQETRDPAFVTSKTCQSCHSKAFGDWSGSHHDWALKPAEEPYVLGDFDDAEFEHDGTSYLFHRDGNAFRVEQEGADGENTSYEIEYAVGITPLQQYLVETKPGRLQALDIAWDTENRRWFHLFPDQKLTPEDGLHWTGPYKNWNARCAECHQTDFRKNYEPRTRSYSSTWSELNVTCEACHGAGEAHVAWAHAQESGADPSAAISGFAGIDNYGFLTGLEGSNQFRELNLCFRCHSRREPIGADSPPAASLFSNDYRLSLLRPGLYYPDGQIRDEVYVAGSFLQSKMYAAGVTCTNCHDPHSLKLKAEGNALCTQCHNPQGNPDFSGLKPALYDDPGHHHHEARSDGARCTSCHMPETTYMRVDPRRDHSFRVPRPDLSVEFGVPNACTGCHTGKTDEWAAETVKGWYPDGRSGTPSLAHFLDPGMTLDDVAVERLAVYAETVENAGIARASVLERLSQAETPEVGIRVAPLLDDKDPLVRSAAADLQAGAEPEYILERLLPLLTDPVKSVRIDAARYMISVLSRPIPDDKRQALSEAFREYQSSLAAKADFPETQMAIGGLALALRNVPVADQAFRTAAELDPQLHEAWRMRARIAWATGDPEGAISIAEEGLKKRPDSALLMSTLAEIFGSTGRQEEARRFLERAQEAARQNEDP</sequence>
<gene>
    <name evidence="5" type="ORF">GR183_04855</name>
</gene>
<evidence type="ECO:0000313" key="6">
    <source>
        <dbReference type="Proteomes" id="UP000433101"/>
    </source>
</evidence>
<feature type="chain" id="PRO_5030811870" evidence="2">
    <location>
        <begin position="29"/>
        <end position="684"/>
    </location>
</feature>
<dbReference type="SMART" id="SM00028">
    <property type="entry name" value="TPR"/>
    <property type="match status" value="3"/>
</dbReference>
<dbReference type="PANTHER" id="PTHR35038:SF8">
    <property type="entry name" value="C-TYPE POLYHEME CYTOCHROME OMCC"/>
    <property type="match status" value="1"/>
</dbReference>
<feature type="domain" description="Cytochrome c-552/4" evidence="4">
    <location>
        <begin position="170"/>
        <end position="209"/>
    </location>
</feature>
<evidence type="ECO:0000259" key="3">
    <source>
        <dbReference type="Pfam" id="PF09699"/>
    </source>
</evidence>
<dbReference type="SUPFAM" id="SSF48695">
    <property type="entry name" value="Multiheme cytochromes"/>
    <property type="match status" value="1"/>
</dbReference>
<dbReference type="InterPro" id="IPR011990">
    <property type="entry name" value="TPR-like_helical_dom_sf"/>
</dbReference>